<dbReference type="STRING" id="1527.SAMN04489757_10598"/>
<keyword evidence="1" id="KW-0472">Membrane</keyword>
<evidence type="ECO:0000259" key="3">
    <source>
        <dbReference type="Pfam" id="PF06580"/>
    </source>
</evidence>
<feature type="transmembrane region" description="Helical" evidence="1">
    <location>
        <begin position="55"/>
        <end position="74"/>
    </location>
</feature>
<evidence type="ECO:0000313" key="4">
    <source>
        <dbReference type="EMBL" id="SFN96283.1"/>
    </source>
</evidence>
<feature type="domain" description="Histidine kinase/HSP90-like ATPase" evidence="2">
    <location>
        <begin position="237"/>
        <end position="347"/>
    </location>
</feature>
<keyword evidence="4" id="KW-0418">Kinase</keyword>
<dbReference type="Gene3D" id="3.30.565.10">
    <property type="entry name" value="Histidine kinase-like ATPase, C-terminal domain"/>
    <property type="match status" value="1"/>
</dbReference>
<proteinExistence type="predicted"/>
<name>A0A1I5DAR0_9FIRM</name>
<dbReference type="SUPFAM" id="SSF55874">
    <property type="entry name" value="ATPase domain of HSP90 chaperone/DNA topoisomerase II/histidine kinase"/>
    <property type="match status" value="1"/>
</dbReference>
<dbReference type="GO" id="GO:0000155">
    <property type="term" value="F:phosphorelay sensor kinase activity"/>
    <property type="evidence" value="ECO:0007669"/>
    <property type="project" value="InterPro"/>
</dbReference>
<dbReference type="InterPro" id="IPR010559">
    <property type="entry name" value="Sig_transdc_His_kin_internal"/>
</dbReference>
<evidence type="ECO:0000256" key="1">
    <source>
        <dbReference type="SAM" id="Phobius"/>
    </source>
</evidence>
<dbReference type="Pfam" id="PF06580">
    <property type="entry name" value="His_kinase"/>
    <property type="match status" value="1"/>
</dbReference>
<feature type="transmembrane region" description="Helical" evidence="1">
    <location>
        <begin position="27"/>
        <end position="49"/>
    </location>
</feature>
<feature type="domain" description="Signal transduction histidine kinase internal region" evidence="3">
    <location>
        <begin position="135"/>
        <end position="214"/>
    </location>
</feature>
<dbReference type="InterPro" id="IPR050640">
    <property type="entry name" value="Bact_2-comp_sensor_kinase"/>
</dbReference>
<dbReference type="GO" id="GO:0016020">
    <property type="term" value="C:membrane"/>
    <property type="evidence" value="ECO:0007669"/>
    <property type="project" value="InterPro"/>
</dbReference>
<accession>A0A1I5DAR0</accession>
<keyword evidence="1" id="KW-1133">Transmembrane helix</keyword>
<dbReference type="Pfam" id="PF02518">
    <property type="entry name" value="HATPase_c"/>
    <property type="match status" value="1"/>
</dbReference>
<organism evidence="4 5">
    <name type="scientific">Anaerocolumna aminovalerica</name>
    <dbReference type="NCBI Taxonomy" id="1527"/>
    <lineage>
        <taxon>Bacteria</taxon>
        <taxon>Bacillati</taxon>
        <taxon>Bacillota</taxon>
        <taxon>Clostridia</taxon>
        <taxon>Lachnospirales</taxon>
        <taxon>Lachnospiraceae</taxon>
        <taxon>Anaerocolumna</taxon>
    </lineage>
</organism>
<gene>
    <name evidence="4" type="ORF">SAMN04489757_10598</name>
</gene>
<dbReference type="PANTHER" id="PTHR34220">
    <property type="entry name" value="SENSOR HISTIDINE KINASE YPDA"/>
    <property type="match status" value="1"/>
</dbReference>
<dbReference type="PANTHER" id="PTHR34220:SF7">
    <property type="entry name" value="SENSOR HISTIDINE KINASE YPDA"/>
    <property type="match status" value="1"/>
</dbReference>
<dbReference type="Proteomes" id="UP000198806">
    <property type="component" value="Unassembled WGS sequence"/>
</dbReference>
<evidence type="ECO:0000313" key="5">
    <source>
        <dbReference type="Proteomes" id="UP000198806"/>
    </source>
</evidence>
<sequence length="350" mass="40207">MSIVSYTLNEGIESTMKHKSRYLSFRVGILFCLMTLLTLIMLSLFMIIALIENRYILFTVVGCTAFIVLLYLSYKWVYKPYQETNKTLSLFSEGSILQGIFDLRCPLSEQMDDATKRFKVMLDTKELFKLSKKQAEYLALQNQINPHFLYNTLEGIRSEALCAGMDGVANMTEALGTFFRYTISNVDHLVTLEDELYNIQNYYMIQQYRFGDRLNVSVEYEEEEKDVLMLLLPKLTLQPIVENSIYHGIERKIGKGNLRIKIQSTTDRLIIVISDDGLGIEKEQLDLLNKKLRSTYLEDVTQLKGKQGGIAIVNVNNRIKLLFGDEYGIYITSTIHVGTDVTITLPKVKE</sequence>
<dbReference type="InterPro" id="IPR003594">
    <property type="entry name" value="HATPase_dom"/>
</dbReference>
<keyword evidence="5" id="KW-1185">Reference proteome</keyword>
<dbReference type="AlphaFoldDB" id="A0A1I5DAR0"/>
<dbReference type="EMBL" id="FOWD01000005">
    <property type="protein sequence ID" value="SFN96283.1"/>
    <property type="molecule type" value="Genomic_DNA"/>
</dbReference>
<protein>
    <submittedName>
        <fullName evidence="4">Two-component system, sensor histidine kinase YesM</fullName>
    </submittedName>
</protein>
<dbReference type="InterPro" id="IPR036890">
    <property type="entry name" value="HATPase_C_sf"/>
</dbReference>
<keyword evidence="4" id="KW-0808">Transferase</keyword>
<reference evidence="4 5" key="1">
    <citation type="submission" date="2016-10" db="EMBL/GenBank/DDBJ databases">
        <authorList>
            <person name="de Groot N.N."/>
        </authorList>
    </citation>
    <scope>NUCLEOTIDE SEQUENCE [LARGE SCALE GENOMIC DNA]</scope>
    <source>
        <strain evidence="4 5">DSM 1283</strain>
    </source>
</reference>
<evidence type="ECO:0000259" key="2">
    <source>
        <dbReference type="Pfam" id="PF02518"/>
    </source>
</evidence>
<keyword evidence="1" id="KW-0812">Transmembrane</keyword>